<reference evidence="2" key="1">
    <citation type="submission" date="2020-01" db="EMBL/GenBank/DDBJ databases">
        <title>Insect and environment-associated Actinomycetes.</title>
        <authorList>
            <person name="Currrie C."/>
            <person name="Chevrette M."/>
            <person name="Carlson C."/>
            <person name="Stubbendieck R."/>
            <person name="Wendt-Pienkowski E."/>
        </authorList>
    </citation>
    <scope>NUCLEOTIDE SEQUENCE</scope>
    <source>
        <strain evidence="2">SID12501</strain>
    </source>
</reference>
<keyword evidence="1" id="KW-0812">Transmembrane</keyword>
<keyword evidence="1" id="KW-0472">Membrane</keyword>
<feature type="transmembrane region" description="Helical" evidence="1">
    <location>
        <begin position="52"/>
        <end position="72"/>
    </location>
</feature>
<dbReference type="EMBL" id="JAAGLU010000031">
    <property type="protein sequence ID" value="NEC90350.1"/>
    <property type="molecule type" value="Genomic_DNA"/>
</dbReference>
<dbReference type="RefSeq" id="WP_164320131.1">
    <property type="nucleotide sequence ID" value="NZ_JAAGLU010000031.1"/>
</dbReference>
<keyword evidence="1" id="KW-1133">Transmembrane helix</keyword>
<protein>
    <submittedName>
        <fullName evidence="2">Uncharacterized protein</fullName>
    </submittedName>
</protein>
<evidence type="ECO:0000256" key="1">
    <source>
        <dbReference type="SAM" id="Phobius"/>
    </source>
</evidence>
<dbReference type="AlphaFoldDB" id="A0A6B3C213"/>
<evidence type="ECO:0000313" key="2">
    <source>
        <dbReference type="EMBL" id="NEC90350.1"/>
    </source>
</evidence>
<proteinExistence type="predicted"/>
<name>A0A6B3C213_9ACTN</name>
<sequence>MSGAAPGTTTRNDGRPEGLRVPPLLMKILITALVAIFAYVLTDLVEQKQGEVWKLTVSIVIGGAALIVQYLVDFERRLTDIETGQINRIRDMKESLAAHHTAMTELVDDRFARISEATELFSQVDRSVLRSDGVTKLARSATMVGQLANPLVEKFADTAIDKLATLMEDLSSRRADCLGENHDWLIDLTKCVQTSLVATSTSVDRGFWNSEPAKRYLEAQSDAIGRGVKVRRLFVVNTPGDIDTELEEICENQKLLNIDACIVALSELPHRVQLGTTSDFIVFDEVLSYETGQDTLDVNAKTTLDARAEHVSRCLKRFNELWGATQNLPGFGNGR</sequence>
<organism evidence="2">
    <name type="scientific">Streptomyces sp. SID12501</name>
    <dbReference type="NCBI Taxonomy" id="2706042"/>
    <lineage>
        <taxon>Bacteria</taxon>
        <taxon>Bacillati</taxon>
        <taxon>Actinomycetota</taxon>
        <taxon>Actinomycetes</taxon>
        <taxon>Kitasatosporales</taxon>
        <taxon>Streptomycetaceae</taxon>
        <taxon>Streptomyces</taxon>
    </lineage>
</organism>
<comment type="caution">
    <text evidence="2">The sequence shown here is derived from an EMBL/GenBank/DDBJ whole genome shotgun (WGS) entry which is preliminary data.</text>
</comment>
<feature type="transmembrane region" description="Helical" evidence="1">
    <location>
        <begin position="24"/>
        <end position="45"/>
    </location>
</feature>
<gene>
    <name evidence="2" type="ORF">G3I71_32140</name>
</gene>
<accession>A0A6B3C213</accession>